<proteinExistence type="predicted"/>
<organism evidence="2 3">
    <name type="scientific">Datura stramonium</name>
    <name type="common">Jimsonweed</name>
    <name type="synonym">Common thornapple</name>
    <dbReference type="NCBI Taxonomy" id="4076"/>
    <lineage>
        <taxon>Eukaryota</taxon>
        <taxon>Viridiplantae</taxon>
        <taxon>Streptophyta</taxon>
        <taxon>Embryophyta</taxon>
        <taxon>Tracheophyta</taxon>
        <taxon>Spermatophyta</taxon>
        <taxon>Magnoliopsida</taxon>
        <taxon>eudicotyledons</taxon>
        <taxon>Gunneridae</taxon>
        <taxon>Pentapetalae</taxon>
        <taxon>asterids</taxon>
        <taxon>lamiids</taxon>
        <taxon>Solanales</taxon>
        <taxon>Solanaceae</taxon>
        <taxon>Solanoideae</taxon>
        <taxon>Datureae</taxon>
        <taxon>Datura</taxon>
    </lineage>
</organism>
<feature type="region of interest" description="Disordered" evidence="1">
    <location>
        <begin position="57"/>
        <end position="78"/>
    </location>
</feature>
<gene>
    <name evidence="2" type="ORF">HAX54_050885</name>
</gene>
<name>A0ABS8WLV9_DATST</name>
<keyword evidence="3" id="KW-1185">Reference proteome</keyword>
<dbReference type="Proteomes" id="UP000823775">
    <property type="component" value="Unassembled WGS sequence"/>
</dbReference>
<comment type="caution">
    <text evidence="2">The sequence shown here is derived from an EMBL/GenBank/DDBJ whole genome shotgun (WGS) entry which is preliminary data.</text>
</comment>
<protein>
    <submittedName>
        <fullName evidence="2">Uncharacterized protein</fullName>
    </submittedName>
</protein>
<evidence type="ECO:0000313" key="2">
    <source>
        <dbReference type="EMBL" id="MCE3051818.1"/>
    </source>
</evidence>
<dbReference type="EMBL" id="JACEIK010008964">
    <property type="protein sequence ID" value="MCE3051818.1"/>
    <property type="molecule type" value="Genomic_DNA"/>
</dbReference>
<accession>A0ABS8WLV9</accession>
<reference evidence="2 3" key="1">
    <citation type="journal article" date="2021" name="BMC Genomics">
        <title>Datura genome reveals duplications of psychoactive alkaloid biosynthetic genes and high mutation rate following tissue culture.</title>
        <authorList>
            <person name="Rajewski A."/>
            <person name="Carter-House D."/>
            <person name="Stajich J."/>
            <person name="Litt A."/>
        </authorList>
    </citation>
    <scope>NUCLEOTIDE SEQUENCE [LARGE SCALE GENOMIC DNA]</scope>
    <source>
        <strain evidence="2">AR-01</strain>
    </source>
</reference>
<sequence>MQMLVPDPSDSALHLHLICVPQVCTYETQEEEKDHDDDGGDVSARLKGALFEPLGIDHSYRGGAGMSDKVEADDDVEE</sequence>
<evidence type="ECO:0000256" key="1">
    <source>
        <dbReference type="SAM" id="MobiDB-lite"/>
    </source>
</evidence>
<evidence type="ECO:0000313" key="3">
    <source>
        <dbReference type="Proteomes" id="UP000823775"/>
    </source>
</evidence>